<accession>A0A068VLI7</accession>
<evidence type="ECO:0000313" key="1">
    <source>
        <dbReference type="EMBL" id="CDP21472.1"/>
    </source>
</evidence>
<organism evidence="1 2">
    <name type="scientific">Coffea canephora</name>
    <name type="common">Robusta coffee</name>
    <dbReference type="NCBI Taxonomy" id="49390"/>
    <lineage>
        <taxon>Eukaryota</taxon>
        <taxon>Viridiplantae</taxon>
        <taxon>Streptophyta</taxon>
        <taxon>Embryophyta</taxon>
        <taxon>Tracheophyta</taxon>
        <taxon>Spermatophyta</taxon>
        <taxon>Magnoliopsida</taxon>
        <taxon>eudicotyledons</taxon>
        <taxon>Gunneridae</taxon>
        <taxon>Pentapetalae</taxon>
        <taxon>asterids</taxon>
        <taxon>lamiids</taxon>
        <taxon>Gentianales</taxon>
        <taxon>Rubiaceae</taxon>
        <taxon>Ixoroideae</taxon>
        <taxon>Gardenieae complex</taxon>
        <taxon>Bertiereae - Coffeeae clade</taxon>
        <taxon>Coffeeae</taxon>
        <taxon>Coffea</taxon>
    </lineage>
</organism>
<dbReference type="STRING" id="49390.A0A068VLI7"/>
<dbReference type="AlphaFoldDB" id="A0A068VLI7"/>
<dbReference type="Gramene" id="CDP21472">
    <property type="protein sequence ID" value="CDP21472"/>
    <property type="gene ID" value="GSCOC_T00002450001"/>
</dbReference>
<name>A0A068VLI7_COFCA</name>
<protein>
    <submittedName>
        <fullName evidence="1">DH200=94 genomic scaffold, scaffold_4372</fullName>
    </submittedName>
</protein>
<sequence length="78" mass="8863">MGARCSKLGFCWWLSNLKSNVPYSSDVEKCGENERMKLPAFKECSLDELKVATSGFSVENFFIRTWRESSQCCLQLAA</sequence>
<proteinExistence type="predicted"/>
<dbReference type="EMBL" id="HG743456">
    <property type="protein sequence ID" value="CDP21472.1"/>
    <property type="molecule type" value="Genomic_DNA"/>
</dbReference>
<evidence type="ECO:0000313" key="2">
    <source>
        <dbReference type="Proteomes" id="UP000295252"/>
    </source>
</evidence>
<reference evidence="2" key="1">
    <citation type="journal article" date="2014" name="Science">
        <title>The coffee genome provides insight into the convergent evolution of caffeine biosynthesis.</title>
        <authorList>
            <person name="Denoeud F."/>
            <person name="Carretero-Paulet L."/>
            <person name="Dereeper A."/>
            <person name="Droc G."/>
            <person name="Guyot R."/>
            <person name="Pietrella M."/>
            <person name="Zheng C."/>
            <person name="Alberti A."/>
            <person name="Anthony F."/>
            <person name="Aprea G."/>
            <person name="Aury J.M."/>
            <person name="Bento P."/>
            <person name="Bernard M."/>
            <person name="Bocs S."/>
            <person name="Campa C."/>
            <person name="Cenci A."/>
            <person name="Combes M.C."/>
            <person name="Crouzillat D."/>
            <person name="Da Silva C."/>
            <person name="Daddiego L."/>
            <person name="De Bellis F."/>
            <person name="Dussert S."/>
            <person name="Garsmeur O."/>
            <person name="Gayraud T."/>
            <person name="Guignon V."/>
            <person name="Jahn K."/>
            <person name="Jamilloux V."/>
            <person name="Joet T."/>
            <person name="Labadie K."/>
            <person name="Lan T."/>
            <person name="Leclercq J."/>
            <person name="Lepelley M."/>
            <person name="Leroy T."/>
            <person name="Li L.T."/>
            <person name="Librado P."/>
            <person name="Lopez L."/>
            <person name="Munoz A."/>
            <person name="Noel B."/>
            <person name="Pallavicini A."/>
            <person name="Perrotta G."/>
            <person name="Poncet V."/>
            <person name="Pot D."/>
            <person name="Priyono X."/>
            <person name="Rigoreau M."/>
            <person name="Rouard M."/>
            <person name="Rozas J."/>
            <person name="Tranchant-Dubreuil C."/>
            <person name="VanBuren R."/>
            <person name="Zhang Q."/>
            <person name="Andrade A.C."/>
            <person name="Argout X."/>
            <person name="Bertrand B."/>
            <person name="de Kochko A."/>
            <person name="Graziosi G."/>
            <person name="Henry R.J."/>
            <person name="Jayarama X."/>
            <person name="Ming R."/>
            <person name="Nagai C."/>
            <person name="Rounsley S."/>
            <person name="Sankoff D."/>
            <person name="Giuliano G."/>
            <person name="Albert V.A."/>
            <person name="Wincker P."/>
            <person name="Lashermes P."/>
        </authorList>
    </citation>
    <scope>NUCLEOTIDE SEQUENCE [LARGE SCALE GENOMIC DNA]</scope>
    <source>
        <strain evidence="2">cv. DH200-94</strain>
    </source>
</reference>
<dbReference type="PhylomeDB" id="A0A068VLI7"/>
<dbReference type="OrthoDB" id="1905385at2759"/>
<keyword evidence="2" id="KW-1185">Reference proteome</keyword>
<dbReference type="Proteomes" id="UP000295252">
    <property type="component" value="Unassembled WGS sequence"/>
</dbReference>
<dbReference type="InParanoid" id="A0A068VLI7"/>
<gene>
    <name evidence="1" type="ORF">GSCOC_T00002450001</name>
</gene>